<evidence type="ECO:0000313" key="2">
    <source>
        <dbReference type="EMBL" id="MFC0527552.1"/>
    </source>
</evidence>
<keyword evidence="3" id="KW-1185">Reference proteome</keyword>
<sequence length="129" mass="13981">MTTQMINRERLAWDSARALVRVLGSAQVTGWLHGQMAAQLGPASAAALAESRRRLFASPRADAPQVEAGIWRARLLDLLATDDALAGPLRELTAEAHERLAVAADVQVPGQAEHDRGPRVIDLDHYRAS</sequence>
<gene>
    <name evidence="2" type="ORF">ACFFIA_07765</name>
</gene>
<feature type="compositionally biased region" description="Basic and acidic residues" evidence="1">
    <location>
        <begin position="112"/>
        <end position="129"/>
    </location>
</feature>
<protein>
    <submittedName>
        <fullName evidence="2">Uncharacterized protein</fullName>
    </submittedName>
</protein>
<feature type="region of interest" description="Disordered" evidence="1">
    <location>
        <begin position="108"/>
        <end position="129"/>
    </location>
</feature>
<reference evidence="2 3" key="1">
    <citation type="submission" date="2024-09" db="EMBL/GenBank/DDBJ databases">
        <authorList>
            <person name="Sun Q."/>
            <person name="Mori K."/>
        </authorList>
    </citation>
    <scope>NUCLEOTIDE SEQUENCE [LARGE SCALE GENOMIC DNA]</scope>
    <source>
        <strain evidence="2 3">TBRC 3947</strain>
    </source>
</reference>
<dbReference type="EMBL" id="JBHLUH010000009">
    <property type="protein sequence ID" value="MFC0527552.1"/>
    <property type="molecule type" value="Genomic_DNA"/>
</dbReference>
<organism evidence="2 3">
    <name type="scientific">Phytohabitans kaempferiae</name>
    <dbReference type="NCBI Taxonomy" id="1620943"/>
    <lineage>
        <taxon>Bacteria</taxon>
        <taxon>Bacillati</taxon>
        <taxon>Actinomycetota</taxon>
        <taxon>Actinomycetes</taxon>
        <taxon>Micromonosporales</taxon>
        <taxon>Micromonosporaceae</taxon>
    </lineage>
</organism>
<comment type="caution">
    <text evidence="2">The sequence shown here is derived from an EMBL/GenBank/DDBJ whole genome shotgun (WGS) entry which is preliminary data.</text>
</comment>
<name>A0ABV6LZ31_9ACTN</name>
<evidence type="ECO:0000313" key="3">
    <source>
        <dbReference type="Proteomes" id="UP001589867"/>
    </source>
</evidence>
<evidence type="ECO:0000256" key="1">
    <source>
        <dbReference type="SAM" id="MobiDB-lite"/>
    </source>
</evidence>
<accession>A0ABV6LZ31</accession>
<proteinExistence type="predicted"/>
<dbReference type="RefSeq" id="WP_377247677.1">
    <property type="nucleotide sequence ID" value="NZ_JBHLUH010000009.1"/>
</dbReference>
<dbReference type="Proteomes" id="UP001589867">
    <property type="component" value="Unassembled WGS sequence"/>
</dbReference>